<feature type="chain" id="PRO_5032439176" description="Peptidase S8 pro-domain domain-containing protein" evidence="1">
    <location>
        <begin position="22"/>
        <end position="98"/>
    </location>
</feature>
<evidence type="ECO:0000313" key="3">
    <source>
        <dbReference type="EMBL" id="KAF7380053.1"/>
    </source>
</evidence>
<dbReference type="SUPFAM" id="SSF54897">
    <property type="entry name" value="Protease propeptides/inhibitors"/>
    <property type="match status" value="1"/>
</dbReference>
<dbReference type="InterPro" id="IPR038466">
    <property type="entry name" value="S8_pro-domain_sf"/>
</dbReference>
<feature type="domain" description="Peptidase S8 pro-domain" evidence="2">
    <location>
        <begin position="36"/>
        <end position="63"/>
    </location>
</feature>
<keyword evidence="1" id="KW-0732">Signal</keyword>
<reference evidence="3" key="1">
    <citation type="journal article" date="2020" name="G3 (Bethesda)">
        <title>High-Quality Assemblies for Three Invasive Social Wasps from the &lt;i&gt;Vespula&lt;/i&gt; Genus.</title>
        <authorList>
            <person name="Harrop T.W.R."/>
            <person name="Guhlin J."/>
            <person name="McLaughlin G.M."/>
            <person name="Permina E."/>
            <person name="Stockwell P."/>
            <person name="Gilligan J."/>
            <person name="Le Lec M.F."/>
            <person name="Gruber M.A.M."/>
            <person name="Quinn O."/>
            <person name="Lovegrove M."/>
            <person name="Duncan E.J."/>
            <person name="Remnant E.J."/>
            <person name="Van Eeckhoven J."/>
            <person name="Graham B."/>
            <person name="Knapp R.A."/>
            <person name="Langford K.W."/>
            <person name="Kronenberg Z."/>
            <person name="Press M.O."/>
            <person name="Eacker S.M."/>
            <person name="Wilson-Rankin E.E."/>
            <person name="Purcell J."/>
            <person name="Lester P.J."/>
            <person name="Dearden P.K."/>
        </authorList>
    </citation>
    <scope>NUCLEOTIDE SEQUENCE</scope>
    <source>
        <strain evidence="3">Marl-1</strain>
    </source>
</reference>
<feature type="signal peptide" evidence="1">
    <location>
        <begin position="1"/>
        <end position="21"/>
    </location>
</feature>
<accession>A0A834J0M7</accession>
<sequence>MIVRVTLVCFLLVGAPIKSEAEARPRARPVPIYSNQFAVHVPEGVEAATEIAEKHGFDNHGQHRDSLPTLNVRGLDSKAIGIVLLLMNDFLLCWKRWN</sequence>
<dbReference type="Proteomes" id="UP000614350">
    <property type="component" value="Unassembled WGS sequence"/>
</dbReference>
<dbReference type="InterPro" id="IPR032815">
    <property type="entry name" value="S8_pro-domain"/>
</dbReference>
<dbReference type="Gene3D" id="3.30.70.850">
    <property type="entry name" value="Peptidase S8, pro-domain"/>
    <property type="match status" value="1"/>
</dbReference>
<dbReference type="AlphaFoldDB" id="A0A834J0M7"/>
<name>A0A834J0M7_VESVU</name>
<evidence type="ECO:0000313" key="4">
    <source>
        <dbReference type="Proteomes" id="UP000614350"/>
    </source>
</evidence>
<protein>
    <recommendedName>
        <fullName evidence="2">Peptidase S8 pro-domain domain-containing protein</fullName>
    </recommendedName>
</protein>
<evidence type="ECO:0000256" key="1">
    <source>
        <dbReference type="SAM" id="SignalP"/>
    </source>
</evidence>
<gene>
    <name evidence="3" type="ORF">HZH66_014408</name>
</gene>
<dbReference type="Pfam" id="PF16470">
    <property type="entry name" value="S8_pro-domain"/>
    <property type="match status" value="1"/>
</dbReference>
<organism evidence="3 4">
    <name type="scientific">Vespula vulgaris</name>
    <name type="common">Yellow jacket</name>
    <name type="synonym">Wasp</name>
    <dbReference type="NCBI Taxonomy" id="7454"/>
    <lineage>
        <taxon>Eukaryota</taxon>
        <taxon>Metazoa</taxon>
        <taxon>Ecdysozoa</taxon>
        <taxon>Arthropoda</taxon>
        <taxon>Hexapoda</taxon>
        <taxon>Insecta</taxon>
        <taxon>Pterygota</taxon>
        <taxon>Neoptera</taxon>
        <taxon>Endopterygota</taxon>
        <taxon>Hymenoptera</taxon>
        <taxon>Apocrita</taxon>
        <taxon>Aculeata</taxon>
        <taxon>Vespoidea</taxon>
        <taxon>Vespidae</taxon>
        <taxon>Vespinae</taxon>
        <taxon>Vespula</taxon>
    </lineage>
</organism>
<comment type="caution">
    <text evidence="3">The sequence shown here is derived from an EMBL/GenBank/DDBJ whole genome shotgun (WGS) entry which is preliminary data.</text>
</comment>
<evidence type="ECO:0000259" key="2">
    <source>
        <dbReference type="Pfam" id="PF16470"/>
    </source>
</evidence>
<proteinExistence type="predicted"/>
<keyword evidence="4" id="KW-1185">Reference proteome</keyword>
<dbReference type="EMBL" id="JACSEA010000022">
    <property type="protein sequence ID" value="KAF7380053.1"/>
    <property type="molecule type" value="Genomic_DNA"/>
</dbReference>